<feature type="transmembrane region" description="Helical" evidence="6">
    <location>
        <begin position="32"/>
        <end position="52"/>
    </location>
</feature>
<evidence type="ECO:0000256" key="6">
    <source>
        <dbReference type="SAM" id="Phobius"/>
    </source>
</evidence>
<evidence type="ECO:0000256" key="2">
    <source>
        <dbReference type="ARBA" id="ARBA00022475"/>
    </source>
</evidence>
<evidence type="ECO:0000313" key="8">
    <source>
        <dbReference type="EMBL" id="GIG37365.1"/>
    </source>
</evidence>
<dbReference type="AlphaFoldDB" id="A0A919PAE5"/>
<feature type="transmembrane region" description="Helical" evidence="6">
    <location>
        <begin position="59"/>
        <end position="81"/>
    </location>
</feature>
<organism evidence="8 9">
    <name type="scientific">Cellulomonas pakistanensis</name>
    <dbReference type="NCBI Taxonomy" id="992287"/>
    <lineage>
        <taxon>Bacteria</taxon>
        <taxon>Bacillati</taxon>
        <taxon>Actinomycetota</taxon>
        <taxon>Actinomycetes</taxon>
        <taxon>Micrococcales</taxon>
        <taxon>Cellulomonadaceae</taxon>
        <taxon>Cellulomonas</taxon>
    </lineage>
</organism>
<dbReference type="PANTHER" id="PTHR34187">
    <property type="entry name" value="FGR18P"/>
    <property type="match status" value="1"/>
</dbReference>
<accession>A0A919PAE5</accession>
<dbReference type="Pfam" id="PF02656">
    <property type="entry name" value="DUF202"/>
    <property type="match status" value="1"/>
</dbReference>
<reference evidence="8" key="1">
    <citation type="submission" date="2021-01" db="EMBL/GenBank/DDBJ databases">
        <title>Whole genome shotgun sequence of Cellulomonas pakistanensis NBRC 110800.</title>
        <authorList>
            <person name="Komaki H."/>
            <person name="Tamura T."/>
        </authorList>
    </citation>
    <scope>NUCLEOTIDE SEQUENCE</scope>
    <source>
        <strain evidence="8">NBRC 110800</strain>
    </source>
</reference>
<gene>
    <name evidence="8" type="ORF">Cpa01nite_27460</name>
</gene>
<proteinExistence type="predicted"/>
<dbReference type="GO" id="GO:0005886">
    <property type="term" value="C:plasma membrane"/>
    <property type="evidence" value="ECO:0007669"/>
    <property type="project" value="UniProtKB-SubCell"/>
</dbReference>
<keyword evidence="3 6" id="KW-0812">Transmembrane</keyword>
<evidence type="ECO:0000256" key="1">
    <source>
        <dbReference type="ARBA" id="ARBA00004651"/>
    </source>
</evidence>
<evidence type="ECO:0000256" key="3">
    <source>
        <dbReference type="ARBA" id="ARBA00022692"/>
    </source>
</evidence>
<comment type="caution">
    <text evidence="8">The sequence shown here is derived from an EMBL/GenBank/DDBJ whole genome shotgun (WGS) entry which is preliminary data.</text>
</comment>
<protein>
    <submittedName>
        <fullName evidence="8">Membrane protein</fullName>
    </submittedName>
</protein>
<evidence type="ECO:0000313" key="9">
    <source>
        <dbReference type="Proteomes" id="UP000642125"/>
    </source>
</evidence>
<feature type="transmembrane region" description="Helical" evidence="6">
    <location>
        <begin position="101"/>
        <end position="122"/>
    </location>
</feature>
<keyword evidence="2" id="KW-1003">Cell membrane</keyword>
<keyword evidence="9" id="KW-1185">Reference proteome</keyword>
<evidence type="ECO:0000259" key="7">
    <source>
        <dbReference type="Pfam" id="PF02656"/>
    </source>
</evidence>
<dbReference type="RefSeq" id="WP_203669359.1">
    <property type="nucleotide sequence ID" value="NZ_BONO01000022.1"/>
</dbReference>
<name>A0A919PAE5_9CELL</name>
<feature type="domain" description="DUF202" evidence="7">
    <location>
        <begin position="23"/>
        <end position="89"/>
    </location>
</feature>
<evidence type="ECO:0000256" key="4">
    <source>
        <dbReference type="ARBA" id="ARBA00022989"/>
    </source>
</evidence>
<sequence length="123" mass="13173">MTTSPDRRFPRRVYARGTEPDGRFSLANERTFLAWVRTALALLAGGVALEALHLPVEPHLRLAAAVLLIALGILAPVQAWVGWARAERALRERRPLPAPAFSGPLAAGVALAGVLVLVGLLVR</sequence>
<keyword evidence="5 6" id="KW-0472">Membrane</keyword>
<dbReference type="Proteomes" id="UP000642125">
    <property type="component" value="Unassembled WGS sequence"/>
</dbReference>
<dbReference type="InterPro" id="IPR003807">
    <property type="entry name" value="DUF202"/>
</dbReference>
<dbReference type="InterPro" id="IPR052053">
    <property type="entry name" value="IM_YidH-like"/>
</dbReference>
<dbReference type="PANTHER" id="PTHR34187:SF2">
    <property type="entry name" value="DUF202 DOMAIN-CONTAINING PROTEIN"/>
    <property type="match status" value="1"/>
</dbReference>
<keyword evidence="4 6" id="KW-1133">Transmembrane helix</keyword>
<comment type="subcellular location">
    <subcellularLocation>
        <location evidence="1">Cell membrane</location>
        <topology evidence="1">Multi-pass membrane protein</topology>
    </subcellularLocation>
</comment>
<dbReference type="EMBL" id="BONO01000022">
    <property type="protein sequence ID" value="GIG37365.1"/>
    <property type="molecule type" value="Genomic_DNA"/>
</dbReference>
<evidence type="ECO:0000256" key="5">
    <source>
        <dbReference type="ARBA" id="ARBA00023136"/>
    </source>
</evidence>